<dbReference type="PRINTS" id="PR00344">
    <property type="entry name" value="BCTRLSENSOR"/>
</dbReference>
<dbReference type="InterPro" id="IPR004358">
    <property type="entry name" value="Sig_transdc_His_kin-like_C"/>
</dbReference>
<dbReference type="PANTHER" id="PTHR43711:SF1">
    <property type="entry name" value="HISTIDINE KINASE 1"/>
    <property type="match status" value="1"/>
</dbReference>
<dbReference type="RefSeq" id="WP_052019826.1">
    <property type="nucleotide sequence ID" value="NZ_BAUW01000132.1"/>
</dbReference>
<comment type="caution">
    <text evidence="10">The sequence shown here is derived from an EMBL/GenBank/DDBJ whole genome shotgun (WGS) entry which is preliminary data.</text>
</comment>
<keyword evidence="7" id="KW-0067">ATP-binding</keyword>
<dbReference type="InterPro" id="IPR036097">
    <property type="entry name" value="HisK_dim/P_sf"/>
</dbReference>
<keyword evidence="5" id="KW-0547">Nucleotide-binding</keyword>
<dbReference type="Proteomes" id="UP000018949">
    <property type="component" value="Unassembled WGS sequence"/>
</dbReference>
<evidence type="ECO:0000256" key="5">
    <source>
        <dbReference type="ARBA" id="ARBA00022741"/>
    </source>
</evidence>
<dbReference type="CDD" id="cd00082">
    <property type="entry name" value="HisKA"/>
    <property type="match status" value="1"/>
</dbReference>
<evidence type="ECO:0000256" key="3">
    <source>
        <dbReference type="ARBA" id="ARBA00022553"/>
    </source>
</evidence>
<dbReference type="SUPFAM" id="SSF55874">
    <property type="entry name" value="ATPase domain of HSP90 chaperone/DNA topoisomerase II/histidine kinase"/>
    <property type="match status" value="1"/>
</dbReference>
<dbReference type="Pfam" id="PF02518">
    <property type="entry name" value="HATPase_c"/>
    <property type="match status" value="1"/>
</dbReference>
<keyword evidence="4" id="KW-0808">Transferase</keyword>
<keyword evidence="11" id="KW-1185">Reference proteome</keyword>
<sequence>MEAMKYFPRPQFSVGMGKNRSNARSLIFSEPENPDLYLPFVSIERSFLYHNLAITKDELTMVDLYQDKKILEGKNLKLEHEIYEKQQTLKYLQQAIQAATSDFQSASASQLAAGLAHEIRNPLTTIKGFIQLLQPELQAAGKQEFADVALDELNRANSLLTEFLSVLKPASSEKKKISVNKLTASMFKLFSSESILKDIEIDIELPEEELYVLADENAIKQVLINLLKNAIEAVEGNRRDKGTIKLVVNENDGFVHISVLDNGNGIDEYSLKKIFTPFYTTKTDGTGMGLVISKQIIENHGGEMTVTTQPFKTKFEFPSLLFK</sequence>
<dbReference type="GO" id="GO:0005524">
    <property type="term" value="F:ATP binding"/>
    <property type="evidence" value="ECO:0007669"/>
    <property type="project" value="UniProtKB-KW"/>
</dbReference>
<keyword evidence="3" id="KW-0597">Phosphoprotein</keyword>
<dbReference type="EC" id="2.7.13.3" evidence="2"/>
<dbReference type="PROSITE" id="PS50109">
    <property type="entry name" value="HIS_KIN"/>
    <property type="match status" value="1"/>
</dbReference>
<evidence type="ECO:0000256" key="6">
    <source>
        <dbReference type="ARBA" id="ARBA00022777"/>
    </source>
</evidence>
<dbReference type="SMART" id="SM00388">
    <property type="entry name" value="HisKA"/>
    <property type="match status" value="1"/>
</dbReference>
<evidence type="ECO:0000256" key="7">
    <source>
        <dbReference type="ARBA" id="ARBA00022840"/>
    </source>
</evidence>
<dbReference type="eggNOG" id="COG4191">
    <property type="taxonomic scope" value="Bacteria"/>
</dbReference>
<dbReference type="SUPFAM" id="SSF47384">
    <property type="entry name" value="Homodimeric domain of signal transducing histidine kinase"/>
    <property type="match status" value="1"/>
</dbReference>
<evidence type="ECO:0000256" key="1">
    <source>
        <dbReference type="ARBA" id="ARBA00000085"/>
    </source>
</evidence>
<feature type="domain" description="Histidine kinase" evidence="9">
    <location>
        <begin position="114"/>
        <end position="323"/>
    </location>
</feature>
<evidence type="ECO:0000313" key="11">
    <source>
        <dbReference type="Proteomes" id="UP000018949"/>
    </source>
</evidence>
<dbReference type="Pfam" id="PF00512">
    <property type="entry name" value="HisKA"/>
    <property type="match status" value="1"/>
</dbReference>
<keyword evidence="8" id="KW-0902">Two-component regulatory system</keyword>
<dbReference type="InterPro" id="IPR003594">
    <property type="entry name" value="HATPase_dom"/>
</dbReference>
<dbReference type="InterPro" id="IPR050736">
    <property type="entry name" value="Sensor_HK_Regulatory"/>
</dbReference>
<evidence type="ECO:0000256" key="8">
    <source>
        <dbReference type="ARBA" id="ARBA00023012"/>
    </source>
</evidence>
<dbReference type="AlphaFoldDB" id="W4RUP9"/>
<comment type="catalytic activity">
    <reaction evidence="1">
        <text>ATP + protein L-histidine = ADP + protein N-phospho-L-histidine.</text>
        <dbReference type="EC" id="2.7.13.3"/>
    </reaction>
</comment>
<accession>W4RUP9</accession>
<evidence type="ECO:0000256" key="4">
    <source>
        <dbReference type="ARBA" id="ARBA00022679"/>
    </source>
</evidence>
<dbReference type="GO" id="GO:0000155">
    <property type="term" value="F:phosphorelay sensor kinase activity"/>
    <property type="evidence" value="ECO:0007669"/>
    <property type="project" value="InterPro"/>
</dbReference>
<dbReference type="InterPro" id="IPR005467">
    <property type="entry name" value="His_kinase_dom"/>
</dbReference>
<dbReference type="Gene3D" id="3.30.565.10">
    <property type="entry name" value="Histidine kinase-like ATPase, C-terminal domain"/>
    <property type="match status" value="1"/>
</dbReference>
<proteinExistence type="predicted"/>
<keyword evidence="6 10" id="KW-0418">Kinase</keyword>
<evidence type="ECO:0000313" key="10">
    <source>
        <dbReference type="EMBL" id="GAE48150.1"/>
    </source>
</evidence>
<dbReference type="EMBL" id="BAUW01000132">
    <property type="protein sequence ID" value="GAE48150.1"/>
    <property type="molecule type" value="Genomic_DNA"/>
</dbReference>
<gene>
    <name evidence="10" type="ORF">JCM21738_5232</name>
</gene>
<evidence type="ECO:0000256" key="2">
    <source>
        <dbReference type="ARBA" id="ARBA00012438"/>
    </source>
</evidence>
<reference evidence="10 11" key="1">
    <citation type="submission" date="2013-12" db="EMBL/GenBank/DDBJ databases">
        <title>NBRP : Genome information of microbial organism related human and environment.</title>
        <authorList>
            <person name="Hattori M."/>
            <person name="Oshima K."/>
            <person name="Inaba H."/>
            <person name="Suda W."/>
            <person name="Sakamoto M."/>
            <person name="Iino T."/>
            <person name="Kitahara M."/>
            <person name="Oshida Y."/>
            <person name="Iida T."/>
            <person name="Kudo T."/>
            <person name="Itoh T."/>
            <person name="Ahmed I."/>
            <person name="Ohkuma M."/>
        </authorList>
    </citation>
    <scope>NUCLEOTIDE SEQUENCE [LARGE SCALE GENOMIC DNA]</scope>
    <source>
        <strain evidence="10 11">JCM 21738</strain>
    </source>
</reference>
<dbReference type="PANTHER" id="PTHR43711">
    <property type="entry name" value="TWO-COMPONENT HISTIDINE KINASE"/>
    <property type="match status" value="1"/>
</dbReference>
<dbReference type="Gene3D" id="1.10.287.130">
    <property type="match status" value="1"/>
</dbReference>
<name>W4RUP9_9BACI</name>
<dbReference type="InterPro" id="IPR036890">
    <property type="entry name" value="HATPase_C_sf"/>
</dbReference>
<evidence type="ECO:0000259" key="9">
    <source>
        <dbReference type="PROSITE" id="PS50109"/>
    </source>
</evidence>
<organism evidence="10 11">
    <name type="scientific">Mesobacillus boroniphilus JCM 21738</name>
    <dbReference type="NCBI Taxonomy" id="1294265"/>
    <lineage>
        <taxon>Bacteria</taxon>
        <taxon>Bacillati</taxon>
        <taxon>Bacillota</taxon>
        <taxon>Bacilli</taxon>
        <taxon>Bacillales</taxon>
        <taxon>Bacillaceae</taxon>
        <taxon>Mesobacillus</taxon>
    </lineage>
</organism>
<dbReference type="SMART" id="SM00387">
    <property type="entry name" value="HATPase_c"/>
    <property type="match status" value="1"/>
</dbReference>
<dbReference type="InterPro" id="IPR003661">
    <property type="entry name" value="HisK_dim/P_dom"/>
</dbReference>
<protein>
    <recommendedName>
        <fullName evidence="2">histidine kinase</fullName>
        <ecNumber evidence="2">2.7.13.3</ecNumber>
    </recommendedName>
</protein>